<dbReference type="NCBIfam" id="TIGR01621">
    <property type="entry name" value="RluA-like"/>
    <property type="match status" value="1"/>
</dbReference>
<dbReference type="PANTHER" id="PTHR21600">
    <property type="entry name" value="MITOCHONDRIAL RNA PSEUDOURIDINE SYNTHASE"/>
    <property type="match status" value="1"/>
</dbReference>
<dbReference type="EC" id="4.2.1.70" evidence="3"/>
<dbReference type="Gene3D" id="3.30.2350.10">
    <property type="entry name" value="Pseudouridine synthase"/>
    <property type="match status" value="1"/>
</dbReference>
<dbReference type="GO" id="GO:0140098">
    <property type="term" value="F:catalytic activity, acting on RNA"/>
    <property type="evidence" value="ECO:0007669"/>
    <property type="project" value="UniProtKB-ARBA"/>
</dbReference>
<dbReference type="EMBL" id="JWIC01000006">
    <property type="protein sequence ID" value="KID56821.1"/>
    <property type="molecule type" value="Genomic_DNA"/>
</dbReference>
<dbReference type="Proteomes" id="UP000031327">
    <property type="component" value="Unassembled WGS sequence"/>
</dbReference>
<organism evidence="3">
    <name type="scientific">Pseudoalteromonas luteoviolacea</name>
    <dbReference type="NCBI Taxonomy" id="43657"/>
    <lineage>
        <taxon>Bacteria</taxon>
        <taxon>Pseudomonadati</taxon>
        <taxon>Pseudomonadota</taxon>
        <taxon>Gammaproteobacteria</taxon>
        <taxon>Alteromonadales</taxon>
        <taxon>Pseudoalteromonadaceae</taxon>
        <taxon>Pseudoalteromonas</taxon>
    </lineage>
</organism>
<dbReference type="GO" id="GO:0004730">
    <property type="term" value="F:pseudouridylate synthase activity"/>
    <property type="evidence" value="ECO:0007669"/>
    <property type="project" value="UniProtKB-EC"/>
</dbReference>
<accession>A0A023PZJ5</accession>
<evidence type="ECO:0000313" key="5">
    <source>
        <dbReference type="Proteomes" id="UP000031327"/>
    </source>
</evidence>
<dbReference type="GO" id="GO:0000455">
    <property type="term" value="P:enzyme-directed rRNA pseudouridine synthesis"/>
    <property type="evidence" value="ECO:0007669"/>
    <property type="project" value="TreeGrafter"/>
</dbReference>
<dbReference type="InterPro" id="IPR006224">
    <property type="entry name" value="PsdUridine_synth_RluA-like_CS"/>
</dbReference>
<feature type="domain" description="Pseudouridine synthase RsuA/RluA-like" evidence="2">
    <location>
        <begin position="12"/>
        <end position="153"/>
    </location>
</feature>
<dbReference type="Pfam" id="PF00849">
    <property type="entry name" value="PseudoU_synth_2"/>
    <property type="match status" value="1"/>
</dbReference>
<dbReference type="PANTHER" id="PTHR21600:SF87">
    <property type="entry name" value="RNA PSEUDOURIDYLATE SYNTHASE DOMAIN-CONTAINING PROTEIN 1"/>
    <property type="match status" value="1"/>
</dbReference>
<gene>
    <name evidence="4" type="ORF">JF50_13040</name>
</gene>
<name>A0A023PZJ5_9GAMM</name>
<evidence type="ECO:0000256" key="1">
    <source>
        <dbReference type="ARBA" id="ARBA00010876"/>
    </source>
</evidence>
<reference evidence="3" key="2">
    <citation type="journal article" date="2014" name="Science">
        <title>Marine tubeworm metamorphosis induced by arrays of bacterial phage tail-like structures.</title>
        <authorList>
            <person name="Shikuma N.J."/>
            <person name="Pilhofer M."/>
            <person name="Weiss G.L."/>
            <person name="Hadfield M.G."/>
            <person name="Jensen G.J."/>
            <person name="Newman D.K."/>
        </authorList>
    </citation>
    <scope>NUCLEOTIDE SEQUENCE</scope>
    <source>
        <strain evidence="3">HI1</strain>
    </source>
</reference>
<evidence type="ECO:0000259" key="2">
    <source>
        <dbReference type="Pfam" id="PF00849"/>
    </source>
</evidence>
<proteinExistence type="inferred from homology"/>
<dbReference type="InterPro" id="IPR020103">
    <property type="entry name" value="PsdUridine_synth_cat_dom_sf"/>
</dbReference>
<keyword evidence="3" id="KW-0456">Lyase</keyword>
<evidence type="ECO:0000313" key="4">
    <source>
        <dbReference type="EMBL" id="KID56821.1"/>
    </source>
</evidence>
<comment type="similarity">
    <text evidence="1">Belongs to the pseudouridine synthase RluA family.</text>
</comment>
<dbReference type="SUPFAM" id="SSF55120">
    <property type="entry name" value="Pseudouridine synthase"/>
    <property type="match status" value="1"/>
</dbReference>
<dbReference type="PROSITE" id="PS01129">
    <property type="entry name" value="PSI_RLU"/>
    <property type="match status" value="1"/>
</dbReference>
<protein>
    <submittedName>
        <fullName evidence="4">RNA pseudouridine synthase</fullName>
    </submittedName>
    <submittedName>
        <fullName evidence="3">Ribosomal large subunit pseudouridine synthase D</fullName>
        <ecNumber evidence="3">4.2.1.70</ecNumber>
    </submittedName>
</protein>
<dbReference type="GO" id="GO:0009982">
    <property type="term" value="F:pseudouridine synthase activity"/>
    <property type="evidence" value="ECO:0007669"/>
    <property type="project" value="InterPro"/>
</dbReference>
<dbReference type="InterPro" id="IPR006508">
    <property type="entry name" value="PsdUridine_synth_RluA-like"/>
</dbReference>
<dbReference type="CDD" id="cd02869">
    <property type="entry name" value="PseudoU_synth_RluA_like"/>
    <property type="match status" value="1"/>
</dbReference>
<dbReference type="GO" id="GO:0003723">
    <property type="term" value="F:RNA binding"/>
    <property type="evidence" value="ECO:0007669"/>
    <property type="project" value="InterPro"/>
</dbReference>
<evidence type="ECO:0000313" key="3">
    <source>
        <dbReference type="EMBL" id="AHX39628.1"/>
    </source>
</evidence>
<dbReference type="InterPro" id="IPR050188">
    <property type="entry name" value="RluA_PseudoU_synthase"/>
</dbReference>
<reference evidence="3" key="1">
    <citation type="journal article" date="2012" name="Sci. Rep.">
        <title>Recruitment in the sea: bacterial genes required for inducing larval settlement in a polychaete worm.</title>
        <authorList>
            <person name="Huang Y."/>
            <person name="Callahan S."/>
            <person name="Hadfield M.G."/>
        </authorList>
    </citation>
    <scope>NUCLEOTIDE SEQUENCE</scope>
    <source>
        <strain evidence="3">HI1</strain>
    </source>
</reference>
<sequence length="221" mass="25245">MADIKVIAQHEDFVVAYKPCGISFHSEEQAGFVALLEQQLEISLFPVHRLDKVTSGLLVLAKSSQAAAKLTELFTSREVDKYYLALISDKPKKKQGWIKGDMAKSRRGTYKLLKSQENPAITRFYSISIEPGLRACLLKPYSGKTHQLRVALKSLSAPILGDDSYGGKQSDRVYLHAYYLSFNWNDKRVVFSIEPEEGTKFMQLIEHEVFLSWRQPEQLEW</sequence>
<dbReference type="InterPro" id="IPR006145">
    <property type="entry name" value="PsdUridine_synth_RsuA/RluA"/>
</dbReference>
<dbReference type="AlphaFoldDB" id="A0A023PZJ5"/>
<reference evidence="4 5" key="3">
    <citation type="submission" date="2014-12" db="EMBL/GenBank/DDBJ databases">
        <title>Draft Genome Sequence of Pseudoalteromonas luteoviolacea HI1.</title>
        <authorList>
            <person name="Asahina A.Y."/>
            <person name="Hadfield M.G."/>
        </authorList>
    </citation>
    <scope>NUCLEOTIDE SEQUENCE [LARGE SCALE GENOMIC DNA]</scope>
    <source>
        <strain evidence="4 5">HI1</strain>
    </source>
</reference>
<dbReference type="RefSeq" id="WP_039609885.1">
    <property type="nucleotide sequence ID" value="NZ_JWIC01000006.1"/>
</dbReference>
<dbReference type="EMBL" id="KF724687">
    <property type="protein sequence ID" value="AHX39628.1"/>
    <property type="molecule type" value="Genomic_DNA"/>
</dbReference>
<dbReference type="OrthoDB" id="9807829at2"/>